<name>A0A9P7BQT3_RHIOR</name>
<evidence type="ECO:0000256" key="3">
    <source>
        <dbReference type="ARBA" id="ARBA00023163"/>
    </source>
</evidence>
<reference evidence="6" key="1">
    <citation type="journal article" date="2020" name="Microb. Genom.">
        <title>Genetic diversity of clinical and environmental Mucorales isolates obtained from an investigation of mucormycosis cases among solid organ transplant recipients.</title>
        <authorList>
            <person name="Nguyen M.H."/>
            <person name="Kaul D."/>
            <person name="Muto C."/>
            <person name="Cheng S.J."/>
            <person name="Richter R.A."/>
            <person name="Bruno V.M."/>
            <person name="Liu G."/>
            <person name="Beyhan S."/>
            <person name="Sundermann A.J."/>
            <person name="Mounaud S."/>
            <person name="Pasculle A.W."/>
            <person name="Nierman W.C."/>
            <person name="Driscoll E."/>
            <person name="Cumbie R."/>
            <person name="Clancy C.J."/>
            <person name="Dupont C.L."/>
        </authorList>
    </citation>
    <scope>NUCLEOTIDE SEQUENCE</scope>
    <source>
        <strain evidence="6">GL11</strain>
    </source>
</reference>
<dbReference type="PANTHER" id="PTHR33572:SF18">
    <property type="entry name" value="SPORE DEVELOPMENT REGULATOR VOSA"/>
    <property type="match status" value="1"/>
</dbReference>
<evidence type="ECO:0000256" key="4">
    <source>
        <dbReference type="ARBA" id="ARBA00023242"/>
    </source>
</evidence>
<evidence type="ECO:0000313" key="7">
    <source>
        <dbReference type="Proteomes" id="UP000716291"/>
    </source>
</evidence>
<dbReference type="Proteomes" id="UP000716291">
    <property type="component" value="Unassembled WGS sequence"/>
</dbReference>
<evidence type="ECO:0000256" key="2">
    <source>
        <dbReference type="ARBA" id="ARBA00023015"/>
    </source>
</evidence>
<dbReference type="GO" id="GO:0005634">
    <property type="term" value="C:nucleus"/>
    <property type="evidence" value="ECO:0007669"/>
    <property type="project" value="UniProtKB-SubCell"/>
</dbReference>
<gene>
    <name evidence="6" type="ORF">G6F64_007605</name>
</gene>
<dbReference type="OrthoDB" id="5599552at2759"/>
<dbReference type="InterPro" id="IPR038491">
    <property type="entry name" value="Velvet_dom_sf"/>
</dbReference>
<feature type="domain" description="Velvet" evidence="5">
    <location>
        <begin position="18"/>
        <end position="176"/>
    </location>
</feature>
<keyword evidence="4" id="KW-0539">Nucleus</keyword>
<protein>
    <recommendedName>
        <fullName evidence="5">Velvet domain-containing protein</fullName>
    </recommendedName>
</protein>
<keyword evidence="3" id="KW-0804">Transcription</keyword>
<keyword evidence="2" id="KW-0805">Transcription regulation</keyword>
<evidence type="ECO:0000259" key="5">
    <source>
        <dbReference type="PROSITE" id="PS51821"/>
    </source>
</evidence>
<comment type="subcellular location">
    <subcellularLocation>
        <location evidence="1">Nucleus</location>
    </subcellularLocation>
</comment>
<keyword evidence="7" id="KW-1185">Reference proteome</keyword>
<evidence type="ECO:0000256" key="1">
    <source>
        <dbReference type="ARBA" id="ARBA00004123"/>
    </source>
</evidence>
<dbReference type="PROSITE" id="PS51821">
    <property type="entry name" value="VELVET"/>
    <property type="match status" value="1"/>
</dbReference>
<dbReference type="InterPro" id="IPR021740">
    <property type="entry name" value="Velvet"/>
</dbReference>
<dbReference type="Gene3D" id="2.60.40.3960">
    <property type="entry name" value="Velvet domain"/>
    <property type="match status" value="1"/>
</dbReference>
<dbReference type="AlphaFoldDB" id="A0A9P7BQT3"/>
<dbReference type="InterPro" id="IPR037525">
    <property type="entry name" value="Velvet_dom"/>
</dbReference>
<organism evidence="6 7">
    <name type="scientific">Rhizopus oryzae</name>
    <name type="common">Mucormycosis agent</name>
    <name type="synonym">Rhizopus arrhizus var. delemar</name>
    <dbReference type="NCBI Taxonomy" id="64495"/>
    <lineage>
        <taxon>Eukaryota</taxon>
        <taxon>Fungi</taxon>
        <taxon>Fungi incertae sedis</taxon>
        <taxon>Mucoromycota</taxon>
        <taxon>Mucoromycotina</taxon>
        <taxon>Mucoromycetes</taxon>
        <taxon>Mucorales</taxon>
        <taxon>Mucorineae</taxon>
        <taxon>Rhizopodaceae</taxon>
        <taxon>Rhizopus</taxon>
    </lineage>
</organism>
<evidence type="ECO:0000313" key="6">
    <source>
        <dbReference type="EMBL" id="KAG1306423.1"/>
    </source>
</evidence>
<dbReference type="PANTHER" id="PTHR33572">
    <property type="entry name" value="SPORE DEVELOPMENT REGULATOR VOSA"/>
    <property type="match status" value="1"/>
</dbReference>
<dbReference type="EMBL" id="JAANQT010001135">
    <property type="protein sequence ID" value="KAG1306423.1"/>
    <property type="molecule type" value="Genomic_DNA"/>
</dbReference>
<accession>A0A9P7BQT3</accession>
<proteinExistence type="predicted"/>
<sequence length="308" mass="34627">MTRLNKLCYLPSCSQTASSSSQYILNIRQQPVQARLSTNSERERKPIEPAPIIQINLANSSLQETDNLCHPTDDEEIYTPTHNALSGQTVSSMYRLSDIDDQSNAFFIFGDLSVKIEGKYRLKFSLFQITETGAVCLSSVFSHPFTVYPIKNFPGTLDSTFLSKSFSDQGARIKIRKDNHSQSTANLRKRKQTNHSVTLSLNNLCTERRNSITSHDTHSSAEESPIMVSPSLPCLHTVLPSFSTTTLEKNSYDCHQPPLYSSLFDEPALRLPPLQGTFKRTKTTHEQDAVVGMMQLSQTHYIFPTTKI</sequence>
<dbReference type="Pfam" id="PF11754">
    <property type="entry name" value="Velvet"/>
    <property type="match status" value="2"/>
</dbReference>
<comment type="caution">
    <text evidence="6">The sequence shown here is derived from an EMBL/GenBank/DDBJ whole genome shotgun (WGS) entry which is preliminary data.</text>
</comment>